<dbReference type="SUPFAM" id="SSF48452">
    <property type="entry name" value="TPR-like"/>
    <property type="match status" value="1"/>
</dbReference>
<sequence length="1067" mass="123176">MTKNIKDITMDEEEKLDALRQDFFSYYRRMRSNLFSDTEIVYETRLTTEVFDLKLQQLSQDKKQSEFENFAIAVASRLITPNIKPQTGPDGGGDGKVDGETYPVDKAISDKWWISEGSTGDQKWAIAISVQKSWQSKVEADVKKAVETKRGYTKLLYFTNQKIKSSSRQAKEDELAQQYGISVSIFDGKWFSFAVFEQGCLDIAIEKLNFSDEYRKKTIKIGPNDKERKSELNKIEDDLIKHTVADLDTDYVNDLLKTCILSRGLEKPRMETEGRFNRALREAKVHGTSIQIFNIIYNHAWTSFFWFHDVEATYSDYLKLKDYTKEHPTVHTIERLTNILTNLENVISLGLFDTSKFAIEVQFIKELRQCSKLSQPCQLFLDLYISEHRLFQLINRNEDLTDELQTLTSLIEQCANYLDISFSAQSRIVELLGRVISDNPEFERLVDMIADISSKRESEVQGAMTHFTRANALMEKGNYVSAIKHLGHCVQSFLKEGCEEEYVKSCGNMGMALYHLELPYSAEAYLVKTASFLVRDFYEHGAIPHLLITVLSTLCEIELMLGRLVMYLNWRELLFIISRNGQEFESELFLERDTIADGGWACRFAMADTGNPEFSILPDILDRCDMPLSTNYLKYALGYTDEVDEHFAELITAGNWQDLLLKQPIHEQFWGQLSIATDETTTLSTLANNCRFYVTYDNSIQNQLVAETFLASVETMLATFANIELVILQPKIQIHIKETKEDSSLCKGDTNTEYIFYVNHETLTDLVYWNCFVYFIGFFMSYNTVSKDDVKKLLEERQKSEKIMDRVSSLMQLNRSVYFVLGDNFKYSISKWQNANDKIYPCLITRPAVKPLKRHKSQQQNMSVYTISSNMQWWDNAQWSGVGFVFDRNMERPPVLAFLFKDVEEGKKIIHEWKSSIGQGKPDIEIQIIKGINKNHPTWYRVCVAPVVSEDDRYDGRYVGIMCRKHTMTPTDSKNLDAFEQIYPRFDKCCIVAALISDDAKQLLRSIDFNESIELKVIITDAWRVSAMDSTCNALEWDDDPIIPEEESKTAPVLALLENLREIQSKH</sequence>
<name>A0AAE4RZG0_9BACT</name>
<dbReference type="InterPro" id="IPR011990">
    <property type="entry name" value="TPR-like_helical_dom_sf"/>
</dbReference>
<proteinExistence type="predicted"/>
<accession>A0AAE4RZG0</accession>
<evidence type="ECO:0000313" key="1">
    <source>
        <dbReference type="EMBL" id="MDU0269467.1"/>
    </source>
</evidence>
<dbReference type="RefSeq" id="WP_178286822.1">
    <property type="nucleotide sequence ID" value="NZ_BAABYF010000001.1"/>
</dbReference>
<organism evidence="1 2">
    <name type="scientific">Phocaeicola dorei</name>
    <dbReference type="NCBI Taxonomy" id="357276"/>
    <lineage>
        <taxon>Bacteria</taxon>
        <taxon>Pseudomonadati</taxon>
        <taxon>Bacteroidota</taxon>
        <taxon>Bacteroidia</taxon>
        <taxon>Bacteroidales</taxon>
        <taxon>Bacteroidaceae</taxon>
        <taxon>Phocaeicola</taxon>
    </lineage>
</organism>
<gene>
    <name evidence="1" type="ORF">RVH45_06045</name>
</gene>
<dbReference type="Proteomes" id="UP001181086">
    <property type="component" value="Unassembled WGS sequence"/>
</dbReference>
<evidence type="ECO:0000313" key="2">
    <source>
        <dbReference type="Proteomes" id="UP001181086"/>
    </source>
</evidence>
<comment type="caution">
    <text evidence="1">The sequence shown here is derived from an EMBL/GenBank/DDBJ whole genome shotgun (WGS) entry which is preliminary data.</text>
</comment>
<dbReference type="AlphaFoldDB" id="A0AAE4RZG0"/>
<protein>
    <recommendedName>
        <fullName evidence="3">Tetratricopeptide repeat protein</fullName>
    </recommendedName>
</protein>
<evidence type="ECO:0008006" key="3">
    <source>
        <dbReference type="Google" id="ProtNLM"/>
    </source>
</evidence>
<dbReference type="EMBL" id="JAWDEV010000004">
    <property type="protein sequence ID" value="MDU0269467.1"/>
    <property type="molecule type" value="Genomic_DNA"/>
</dbReference>
<reference evidence="1" key="1">
    <citation type="submission" date="2023-10" db="EMBL/GenBank/DDBJ databases">
        <title>Genome of Potential pathogenic bacteria in Crohn's disease.</title>
        <authorList>
            <person name="Rodriguez-Palacios A."/>
        </authorList>
    </citation>
    <scope>NUCLEOTIDE SEQUENCE</scope>
    <source>
        <strain evidence="1">CavFT-hAR62</strain>
    </source>
</reference>